<feature type="region of interest" description="Disordered" evidence="1">
    <location>
        <begin position="1"/>
        <end position="20"/>
    </location>
</feature>
<dbReference type="HOGENOM" id="CLU_144642_0_0_5"/>
<name>B0CGP6_BRUSI</name>
<accession>B0CGP6</accession>
<dbReference type="Proteomes" id="UP000008545">
    <property type="component" value="Chromosome I"/>
</dbReference>
<evidence type="ECO:0000256" key="1">
    <source>
        <dbReference type="SAM" id="MobiDB-lite"/>
    </source>
</evidence>
<evidence type="ECO:0000313" key="2">
    <source>
        <dbReference type="EMBL" id="ABY38197.1"/>
    </source>
</evidence>
<evidence type="ECO:0000313" key="3">
    <source>
        <dbReference type="Proteomes" id="UP000008545"/>
    </source>
</evidence>
<dbReference type="KEGG" id="bmt:BSUIS_A1143"/>
<sequence>MRPMLARSINDQPIKSDDGNTRSILVQNRLRTCLNKRNALIKTEKRFFARMHADGNNNLIGKAQGPFKDIYMAVGYRVKGTRIDRDRHFFQLAFSDGIFNKNSSDKKTETKKTNERDMNSIFTTSSQPIYQNRCKFGATFSFLKRMYVERKRR</sequence>
<gene>
    <name evidence="2" type="ordered locus">BSUIS_A1143</name>
</gene>
<organism evidence="2 3">
    <name type="scientific">Brucella suis (strain ATCC 23445 / NCTC 10510)</name>
    <dbReference type="NCBI Taxonomy" id="470137"/>
    <lineage>
        <taxon>Bacteria</taxon>
        <taxon>Pseudomonadati</taxon>
        <taxon>Pseudomonadota</taxon>
        <taxon>Alphaproteobacteria</taxon>
        <taxon>Hyphomicrobiales</taxon>
        <taxon>Brucellaceae</taxon>
        <taxon>Brucella/Ochrobactrum group</taxon>
        <taxon>Brucella</taxon>
    </lineage>
</organism>
<proteinExistence type="predicted"/>
<protein>
    <submittedName>
        <fullName evidence="2">Uncharacterized protein</fullName>
    </submittedName>
</protein>
<reference evidence="2 3" key="1">
    <citation type="submission" date="2007-12" db="EMBL/GenBank/DDBJ databases">
        <title>Brucella suis ATCC 23445 whole genome shotgun sequencing project.</title>
        <authorList>
            <person name="Setubal J.C."/>
            <person name="Bowns C."/>
            <person name="Boyle S."/>
            <person name="Crasta O.R."/>
            <person name="Czar M.J."/>
            <person name="Dharmanolla C."/>
            <person name="Gillespie J.J."/>
            <person name="Kenyon R.W."/>
            <person name="Lu J."/>
            <person name="Mane S."/>
            <person name="Mohapatra S."/>
            <person name="Nagrani S."/>
            <person name="Purkayastha A."/>
            <person name="Rajasimha H.K."/>
            <person name="Shallom J.M."/>
            <person name="Shallom S."/>
            <person name="Shukla M."/>
            <person name="Snyder E.E."/>
            <person name="Sobral B.W."/>
            <person name="Wattam A.R."/>
            <person name="Will R."/>
            <person name="Williams K."/>
            <person name="Yoo H."/>
            <person name="Bruce D."/>
            <person name="Detter C."/>
            <person name="Munk C."/>
            <person name="Brettin T.S."/>
        </authorList>
    </citation>
    <scope>NUCLEOTIDE SEQUENCE [LARGE SCALE GENOMIC DNA]</scope>
    <source>
        <strain evidence="3">ATCC 23445 / NCTC 10510</strain>
    </source>
</reference>
<dbReference type="AlphaFoldDB" id="B0CGP6"/>
<dbReference type="EMBL" id="CP000911">
    <property type="protein sequence ID" value="ABY38197.1"/>
    <property type="molecule type" value="Genomic_DNA"/>
</dbReference>